<keyword evidence="5" id="KW-1185">Reference proteome</keyword>
<keyword evidence="3" id="KW-0472">Membrane</keyword>
<evidence type="ECO:0000256" key="3">
    <source>
        <dbReference type="SAM" id="Phobius"/>
    </source>
</evidence>
<evidence type="ECO:0000313" key="5">
    <source>
        <dbReference type="Proteomes" id="UP001150538"/>
    </source>
</evidence>
<dbReference type="SUPFAM" id="SSF53448">
    <property type="entry name" value="Nucleotide-diphospho-sugar transferases"/>
    <property type="match status" value="1"/>
</dbReference>
<feature type="transmembrane region" description="Helical" evidence="3">
    <location>
        <begin position="20"/>
        <end position="40"/>
    </location>
</feature>
<accession>A0A9W8DQ64</accession>
<protein>
    <submittedName>
        <fullName evidence="4">Alpha-1,2-mannosyltransferase ktr1</fullName>
    </submittedName>
</protein>
<sequence>MFISYHYKKIAHPGTVPRNWIKCLIFAGVLLFCFLSLSSYRNIAIVDSENEGDSRGIAVPGMQEFIKMKNHLLPDRESKKKPQLLNAAIVSLVRNENLFGMIYTMRQLDDRFNNNYGYRYILLNDVPFTEEFKERVTGITRHKVEFGLLVNGTWGYSPYVDRNKVARKLEENEDRYIYGGSLSYRFMCRFQAGFIYKHPLLKGLDYYWRIEPDVNYFCDMPYDPFELYKTKGYKYGYALAPPEKEMTVETLWETTKDWIRKNKHFLPEKSFASFLLKDNGDYNMCHFWSNFEIVDLSLYRSPAYESYFQHLERAGGFFYERWGDAPIHSIAACLFLTKSQIHWFEDVGYHHVGYLHCPKPKSMLKACLCEPEDSYTQEAPCHKRYRDVDDISKQELLSILGIE</sequence>
<proteinExistence type="inferred from homology"/>
<dbReference type="GO" id="GO:0000032">
    <property type="term" value="P:cell wall mannoprotein biosynthetic process"/>
    <property type="evidence" value="ECO:0007669"/>
    <property type="project" value="TreeGrafter"/>
</dbReference>
<evidence type="ECO:0000256" key="2">
    <source>
        <dbReference type="ARBA" id="ARBA00022679"/>
    </source>
</evidence>
<dbReference type="GO" id="GO:0005794">
    <property type="term" value="C:Golgi apparatus"/>
    <property type="evidence" value="ECO:0007669"/>
    <property type="project" value="TreeGrafter"/>
</dbReference>
<dbReference type="GO" id="GO:0016020">
    <property type="term" value="C:membrane"/>
    <property type="evidence" value="ECO:0007669"/>
    <property type="project" value="InterPro"/>
</dbReference>
<dbReference type="PANTHER" id="PTHR31121:SF6">
    <property type="entry name" value="ALPHA-1,2 MANNOSYLTRANSFERASE KTR1"/>
    <property type="match status" value="1"/>
</dbReference>
<keyword evidence="3" id="KW-0812">Transmembrane</keyword>
<organism evidence="4 5">
    <name type="scientific">Mycoemilia scoparia</name>
    <dbReference type="NCBI Taxonomy" id="417184"/>
    <lineage>
        <taxon>Eukaryota</taxon>
        <taxon>Fungi</taxon>
        <taxon>Fungi incertae sedis</taxon>
        <taxon>Zoopagomycota</taxon>
        <taxon>Kickxellomycotina</taxon>
        <taxon>Kickxellomycetes</taxon>
        <taxon>Kickxellales</taxon>
        <taxon>Kickxellaceae</taxon>
        <taxon>Mycoemilia</taxon>
    </lineage>
</organism>
<keyword evidence="2" id="KW-0808">Transferase</keyword>
<dbReference type="FunFam" id="3.90.550.10:FF:000051">
    <property type="entry name" value="Alpha-1,2-mannosyltransferase (Ktr4)"/>
    <property type="match status" value="1"/>
</dbReference>
<comment type="similarity">
    <text evidence="1">Belongs to the glycosyltransferase 15 family.</text>
</comment>
<keyword evidence="3" id="KW-1133">Transmembrane helix</keyword>
<evidence type="ECO:0000256" key="1">
    <source>
        <dbReference type="ARBA" id="ARBA00007677"/>
    </source>
</evidence>
<dbReference type="AlphaFoldDB" id="A0A9W8DQ64"/>
<reference evidence="4" key="1">
    <citation type="submission" date="2022-07" db="EMBL/GenBank/DDBJ databases">
        <title>Phylogenomic reconstructions and comparative analyses of Kickxellomycotina fungi.</title>
        <authorList>
            <person name="Reynolds N.K."/>
            <person name="Stajich J.E."/>
            <person name="Barry K."/>
            <person name="Grigoriev I.V."/>
            <person name="Crous P."/>
            <person name="Smith M.E."/>
        </authorList>
    </citation>
    <scope>NUCLEOTIDE SEQUENCE</scope>
    <source>
        <strain evidence="4">NBRC 100468</strain>
    </source>
</reference>
<evidence type="ECO:0000313" key="4">
    <source>
        <dbReference type="EMBL" id="KAJ1918202.1"/>
    </source>
</evidence>
<dbReference type="OrthoDB" id="439943at2759"/>
<name>A0A9W8DQ64_9FUNG</name>
<dbReference type="EMBL" id="JANBPU010000051">
    <property type="protein sequence ID" value="KAJ1918202.1"/>
    <property type="molecule type" value="Genomic_DNA"/>
</dbReference>
<dbReference type="Gene3D" id="3.90.550.10">
    <property type="entry name" value="Spore Coat Polysaccharide Biosynthesis Protein SpsA, Chain A"/>
    <property type="match status" value="1"/>
</dbReference>
<dbReference type="PANTHER" id="PTHR31121">
    <property type="entry name" value="ALPHA-1,2 MANNOSYLTRANSFERASE KTR1"/>
    <property type="match status" value="1"/>
</dbReference>
<comment type="caution">
    <text evidence="4">The sequence shown here is derived from an EMBL/GenBank/DDBJ whole genome shotgun (WGS) entry which is preliminary data.</text>
</comment>
<dbReference type="Proteomes" id="UP001150538">
    <property type="component" value="Unassembled WGS sequence"/>
</dbReference>
<dbReference type="GO" id="GO:0000026">
    <property type="term" value="F:alpha-1,2-mannosyltransferase activity"/>
    <property type="evidence" value="ECO:0007669"/>
    <property type="project" value="TreeGrafter"/>
</dbReference>
<gene>
    <name evidence="4" type="primary">KTR1_4</name>
    <name evidence="4" type="ORF">H4219_002759</name>
</gene>
<dbReference type="GO" id="GO:0006487">
    <property type="term" value="P:protein N-linked glycosylation"/>
    <property type="evidence" value="ECO:0007669"/>
    <property type="project" value="TreeGrafter"/>
</dbReference>
<dbReference type="Pfam" id="PF01793">
    <property type="entry name" value="Glyco_transf_15"/>
    <property type="match status" value="1"/>
</dbReference>
<dbReference type="InterPro" id="IPR002685">
    <property type="entry name" value="Glyco_trans_15"/>
</dbReference>
<dbReference type="InterPro" id="IPR029044">
    <property type="entry name" value="Nucleotide-diphossugar_trans"/>
</dbReference>